<name>A0A1I0YN26_9CLOT</name>
<keyword evidence="3" id="KW-1185">Reference proteome</keyword>
<evidence type="ECO:0000256" key="1">
    <source>
        <dbReference type="SAM" id="Phobius"/>
    </source>
</evidence>
<gene>
    <name evidence="2" type="ORF">SAMN04488528_101438</name>
</gene>
<dbReference type="STRING" id="84698.SAMN04488528_101438"/>
<accession>A0A1I0YN26</accession>
<dbReference type="Proteomes" id="UP000198619">
    <property type="component" value="Unassembled WGS sequence"/>
</dbReference>
<dbReference type="AlphaFoldDB" id="A0A1I0YN26"/>
<keyword evidence="1" id="KW-0812">Transmembrane</keyword>
<dbReference type="RefSeq" id="WP_090041162.1">
    <property type="nucleotide sequence ID" value="NZ_FOKI01000014.1"/>
</dbReference>
<protein>
    <submittedName>
        <fullName evidence="2">Uncharacterized protein</fullName>
    </submittedName>
</protein>
<keyword evidence="1" id="KW-1133">Transmembrane helix</keyword>
<sequence>MKSFNVNNKRLGVTLVVVGLVIILFGLQINFQGNIRELALKNSGLDEFKEYRVLNDKLIYGLPEVWSSENGEYKVSDILYHSSFSSSDIGLNGYIEVWSNEDALETFIDRSKDYTVKEYTYDKYTSNKVQLDSNEAYEVSYNMSSKDKSYNIYEYFVSLNNNVIKISFSVDKTKDKESNNLVFKSIVNTIKYKE</sequence>
<proteinExistence type="predicted"/>
<keyword evidence="1" id="KW-0472">Membrane</keyword>
<evidence type="ECO:0000313" key="3">
    <source>
        <dbReference type="Proteomes" id="UP000198619"/>
    </source>
</evidence>
<dbReference type="OrthoDB" id="1739449at2"/>
<organism evidence="2 3">
    <name type="scientific">Clostridium frigidicarnis</name>
    <dbReference type="NCBI Taxonomy" id="84698"/>
    <lineage>
        <taxon>Bacteria</taxon>
        <taxon>Bacillati</taxon>
        <taxon>Bacillota</taxon>
        <taxon>Clostridia</taxon>
        <taxon>Eubacteriales</taxon>
        <taxon>Clostridiaceae</taxon>
        <taxon>Clostridium</taxon>
    </lineage>
</organism>
<dbReference type="EMBL" id="FOKI01000014">
    <property type="protein sequence ID" value="SFB14805.1"/>
    <property type="molecule type" value="Genomic_DNA"/>
</dbReference>
<feature type="transmembrane region" description="Helical" evidence="1">
    <location>
        <begin position="12"/>
        <end position="31"/>
    </location>
</feature>
<reference evidence="2 3" key="1">
    <citation type="submission" date="2016-10" db="EMBL/GenBank/DDBJ databases">
        <authorList>
            <person name="de Groot N.N."/>
        </authorList>
    </citation>
    <scope>NUCLEOTIDE SEQUENCE [LARGE SCALE GENOMIC DNA]</scope>
    <source>
        <strain evidence="2 3">DSM 12271</strain>
    </source>
</reference>
<evidence type="ECO:0000313" key="2">
    <source>
        <dbReference type="EMBL" id="SFB14805.1"/>
    </source>
</evidence>